<dbReference type="InterPro" id="IPR006035">
    <property type="entry name" value="Ureohydrolase"/>
</dbReference>
<sequence>MRWQAQHSAESEVALRREQARGCGLEAAASIEDRSLTLFRREPWTLGGGTGEATFLQVPFLRDMQQLGGQDVVFVGAPLDSGTTCRPGARFGPAAIRRASALSYGYNPERGVDLHESLVMVDAGDIQVIPANIEKSFDQITSALSYIVKRGAFPVVLGGDHSIGYATIRGVAPHVDGKLGVIHFDRHSDLSARTYDERMHASPFFHATALPNVPPTNLVQIGIGGWTGSKKGMRLAYERQVTVITLDDIEHYGIERVMEYALEVAWKGASAVWLSFDIDVVDPAFAPGTGTPEPGGLLPREVFRMVRLAAREGLRGMELVEVAPPYDVADLTALLAGRIIMEVLGTLVVEGKLGRWRKAAGGTGPGSQPD</sequence>
<keyword evidence="3 4" id="KW-0378">Hydrolase</keyword>
<proteinExistence type="inferred from homology"/>
<dbReference type="InterPro" id="IPR005925">
    <property type="entry name" value="Agmatinase-rel"/>
</dbReference>
<dbReference type="GO" id="GO:0008783">
    <property type="term" value="F:agmatinase activity"/>
    <property type="evidence" value="ECO:0007669"/>
    <property type="project" value="TreeGrafter"/>
</dbReference>
<dbReference type="GO" id="GO:0046872">
    <property type="term" value="F:metal ion binding"/>
    <property type="evidence" value="ECO:0007669"/>
    <property type="project" value="UniProtKB-KW"/>
</dbReference>
<dbReference type="Pfam" id="PF00491">
    <property type="entry name" value="Arginase"/>
    <property type="match status" value="1"/>
</dbReference>
<comment type="similarity">
    <text evidence="1">Belongs to the arginase family. Agmatinase subfamily.</text>
</comment>
<accession>A0A455T8S3</accession>
<protein>
    <submittedName>
        <fullName evidence="5">Agmatinase</fullName>
    </submittedName>
</protein>
<dbReference type="InterPro" id="IPR023696">
    <property type="entry name" value="Ureohydrolase_dom_sf"/>
</dbReference>
<evidence type="ECO:0000256" key="4">
    <source>
        <dbReference type="RuleBase" id="RU003684"/>
    </source>
</evidence>
<dbReference type="NCBIfam" id="TIGR01230">
    <property type="entry name" value="agmatinase"/>
    <property type="match status" value="1"/>
</dbReference>
<dbReference type="SUPFAM" id="SSF52768">
    <property type="entry name" value="Arginase/deacetylase"/>
    <property type="match status" value="1"/>
</dbReference>
<dbReference type="PRINTS" id="PR00116">
    <property type="entry name" value="ARGINASE"/>
</dbReference>
<dbReference type="PANTHER" id="PTHR11358:SF26">
    <property type="entry name" value="GUANIDINO ACID HYDROLASE, MITOCHONDRIAL"/>
    <property type="match status" value="1"/>
</dbReference>
<organism evidence="5">
    <name type="scientific">Thermogemmatispora argillosa</name>
    <dbReference type="NCBI Taxonomy" id="2045280"/>
    <lineage>
        <taxon>Bacteria</taxon>
        <taxon>Bacillati</taxon>
        <taxon>Chloroflexota</taxon>
        <taxon>Ktedonobacteria</taxon>
        <taxon>Thermogemmatisporales</taxon>
        <taxon>Thermogemmatisporaceae</taxon>
        <taxon>Thermogemmatispora</taxon>
    </lineage>
</organism>
<dbReference type="CDD" id="cd09990">
    <property type="entry name" value="Agmatinase-like"/>
    <property type="match status" value="1"/>
</dbReference>
<dbReference type="EMBL" id="AP019377">
    <property type="protein sequence ID" value="BBH95755.1"/>
    <property type="molecule type" value="Genomic_DNA"/>
</dbReference>
<dbReference type="PROSITE" id="PS51409">
    <property type="entry name" value="ARGINASE_2"/>
    <property type="match status" value="1"/>
</dbReference>
<evidence type="ECO:0000256" key="1">
    <source>
        <dbReference type="ARBA" id="ARBA00009227"/>
    </source>
</evidence>
<evidence type="ECO:0000256" key="3">
    <source>
        <dbReference type="ARBA" id="ARBA00022801"/>
    </source>
</evidence>
<name>A0A455T8S3_9CHLR</name>
<dbReference type="Gene3D" id="3.40.800.10">
    <property type="entry name" value="Ureohydrolase domain"/>
    <property type="match status" value="1"/>
</dbReference>
<dbReference type="PANTHER" id="PTHR11358">
    <property type="entry name" value="ARGINASE/AGMATINASE"/>
    <property type="match status" value="1"/>
</dbReference>
<dbReference type="InterPro" id="IPR020855">
    <property type="entry name" value="Ureohydrolase_Mn_BS"/>
</dbReference>
<reference evidence="5" key="1">
    <citation type="submission" date="2018-12" db="EMBL/GenBank/DDBJ databases">
        <title>Novel natural products biosynthetic potential of the class Ktedonobacteria.</title>
        <authorList>
            <person name="Zheng Y."/>
            <person name="Saitou A."/>
            <person name="Wang C.M."/>
            <person name="Toyoda A."/>
            <person name="Minakuchi Y."/>
            <person name="Sekiguchi Y."/>
            <person name="Ueda K."/>
            <person name="Takano H."/>
            <person name="Sakai Y."/>
            <person name="Yokota A."/>
            <person name="Yabe S."/>
        </authorList>
    </citation>
    <scope>NUCLEOTIDE SEQUENCE</scope>
    <source>
        <strain evidence="5">A3-2</strain>
    </source>
</reference>
<dbReference type="AlphaFoldDB" id="A0A455T8S3"/>
<gene>
    <name evidence="5" type="ORF">KTA_39540</name>
</gene>
<evidence type="ECO:0000256" key="2">
    <source>
        <dbReference type="ARBA" id="ARBA00022723"/>
    </source>
</evidence>
<keyword evidence="2" id="KW-0479">Metal-binding</keyword>
<dbReference type="PROSITE" id="PS01053">
    <property type="entry name" value="ARGINASE_1"/>
    <property type="match status" value="1"/>
</dbReference>
<evidence type="ECO:0000313" key="5">
    <source>
        <dbReference type="EMBL" id="BBH95755.1"/>
    </source>
</evidence>
<dbReference type="GO" id="GO:0033389">
    <property type="term" value="P:putrescine biosynthetic process from arginine, via agmatine"/>
    <property type="evidence" value="ECO:0007669"/>
    <property type="project" value="TreeGrafter"/>
</dbReference>